<keyword evidence="2" id="KW-1003">Cell membrane</keyword>
<dbReference type="InterPro" id="IPR001633">
    <property type="entry name" value="EAL_dom"/>
</dbReference>
<dbReference type="InterPro" id="IPR003660">
    <property type="entry name" value="HAMP_dom"/>
</dbReference>
<protein>
    <submittedName>
        <fullName evidence="8">EAL domain-containing protein</fullName>
    </submittedName>
</protein>
<feature type="domain" description="EAL" evidence="5">
    <location>
        <begin position="539"/>
        <end position="793"/>
    </location>
</feature>
<feature type="domain" description="GGDEF" evidence="7">
    <location>
        <begin position="396"/>
        <end position="530"/>
    </location>
</feature>
<evidence type="ECO:0000259" key="7">
    <source>
        <dbReference type="PROSITE" id="PS50887"/>
    </source>
</evidence>
<evidence type="ECO:0000313" key="8">
    <source>
        <dbReference type="EMBL" id="MFD1927335.1"/>
    </source>
</evidence>
<dbReference type="InterPro" id="IPR050706">
    <property type="entry name" value="Cyclic-di-GMP_PDE-like"/>
</dbReference>
<dbReference type="PROSITE" id="PS50885">
    <property type="entry name" value="HAMP"/>
    <property type="match status" value="1"/>
</dbReference>
<feature type="domain" description="HAMP" evidence="6">
    <location>
        <begin position="308"/>
        <end position="360"/>
    </location>
</feature>
<evidence type="ECO:0000259" key="5">
    <source>
        <dbReference type="PROSITE" id="PS50883"/>
    </source>
</evidence>
<dbReference type="CDD" id="cd12913">
    <property type="entry name" value="PDC1_MCP_like"/>
    <property type="match status" value="1"/>
</dbReference>
<organism evidence="8 9">
    <name type="scientific">Sporosarcina siberiensis</name>
    <dbReference type="NCBI Taxonomy" id="1365606"/>
    <lineage>
        <taxon>Bacteria</taxon>
        <taxon>Bacillati</taxon>
        <taxon>Bacillota</taxon>
        <taxon>Bacilli</taxon>
        <taxon>Bacillales</taxon>
        <taxon>Caryophanaceae</taxon>
        <taxon>Sporosarcina</taxon>
    </lineage>
</organism>
<dbReference type="SMART" id="SM00052">
    <property type="entry name" value="EAL"/>
    <property type="match status" value="1"/>
</dbReference>
<dbReference type="InterPro" id="IPR043128">
    <property type="entry name" value="Rev_trsase/Diguanyl_cyclase"/>
</dbReference>
<dbReference type="InterPro" id="IPR035919">
    <property type="entry name" value="EAL_sf"/>
</dbReference>
<dbReference type="Pfam" id="PF00672">
    <property type="entry name" value="HAMP"/>
    <property type="match status" value="1"/>
</dbReference>
<evidence type="ECO:0000313" key="9">
    <source>
        <dbReference type="Proteomes" id="UP001597218"/>
    </source>
</evidence>
<gene>
    <name evidence="8" type="ORF">ACFSFY_04565</name>
</gene>
<dbReference type="Pfam" id="PF22673">
    <property type="entry name" value="MCP-like_PDC_1"/>
    <property type="match status" value="1"/>
</dbReference>
<keyword evidence="9" id="KW-1185">Reference proteome</keyword>
<dbReference type="Proteomes" id="UP001597218">
    <property type="component" value="Unassembled WGS sequence"/>
</dbReference>
<feature type="transmembrane region" description="Helical" evidence="4">
    <location>
        <begin position="12"/>
        <end position="36"/>
    </location>
</feature>
<dbReference type="InterPro" id="IPR029151">
    <property type="entry name" value="Sensor-like_sf"/>
</dbReference>
<dbReference type="CDD" id="cd01948">
    <property type="entry name" value="EAL"/>
    <property type="match status" value="1"/>
</dbReference>
<name>A0ABW4SD97_9BACL</name>
<dbReference type="Gene3D" id="6.10.340.10">
    <property type="match status" value="1"/>
</dbReference>
<sequence length="801" mass="91607">MLKRVQQLNMGITSKVVISMFIVILTIMLLVASYSFTKSKKLMVFQLEREFSSEISIVEKEVFSFFEQKGEIVKQLSIIPVIKSILIDEDKESVQTNPDYVVLQEILAEAVENNEDVELLWLANVKHRNSIANNGYLSNSLLDIENRPWFKESKSKDGLFYSDPYLDFATDQLTMSVINPIQIEGERLAYLGVDVHIDSLPAMLKQFETDGRHLILVAGDNHVLYDEQNMWDVFENQKFSNSNVLNLELDGEKYYSEISIVEGMGWKIILYVPEKIVLQPFAEYQKTLLTFWIIALTLLLTMLSIVLRFLLKDISRITYGIDKMKNGDYGARVGIVRQDEIGIIARAFDQMANKIQIQMKEMTHQAHHDSLTKQPNRNSIEEKLDELIVEANKNGQIITVVFMDLDNFKEVNDTYGHAYGDELLIKVGNRIRDLLPKDSFFGRLGGDEFVLLIPGDIEDLSSVRGIIKRVHKSFADVFKIFDTALYITSSMGVSIFPEDSTTKEGLFTNSDTALYKSKEAGRNKVFFFDPNMKLAFETEIKLNRGLRTAVKNNEFFLVYQPQLDIKSGKMTSMEALIRWNHPEWGLVSPDEFIPLAEKSGQICPIGDWVIDTSLQMIKGIVLEFPYIERVCVNVSAIQLREKDFVQKLINALDKHTVPPKLLEIELTESVIINNDEGIIEKLAELKALGIQIALDDFGTGYSSLNYLRLMPIDRIKVDKSFVDHLDDDPIVMAILRTIIELGHGLNFEIVAEGVVDISQYHLLEKMQVDLIQGFYFARAMDEESLYLFLRQKESEMAINHQ</sequence>
<dbReference type="InterPro" id="IPR000160">
    <property type="entry name" value="GGDEF_dom"/>
</dbReference>
<keyword evidence="4" id="KW-0812">Transmembrane</keyword>
<reference evidence="9" key="1">
    <citation type="journal article" date="2019" name="Int. J. Syst. Evol. Microbiol.">
        <title>The Global Catalogue of Microorganisms (GCM) 10K type strain sequencing project: providing services to taxonomists for standard genome sequencing and annotation.</title>
        <authorList>
            <consortium name="The Broad Institute Genomics Platform"/>
            <consortium name="The Broad Institute Genome Sequencing Center for Infectious Disease"/>
            <person name="Wu L."/>
            <person name="Ma J."/>
        </authorList>
    </citation>
    <scope>NUCLEOTIDE SEQUENCE [LARGE SCALE GENOMIC DNA]</scope>
    <source>
        <strain evidence="9">CGMCC 4.7177</strain>
    </source>
</reference>
<dbReference type="SMART" id="SM00304">
    <property type="entry name" value="HAMP"/>
    <property type="match status" value="1"/>
</dbReference>
<dbReference type="RefSeq" id="WP_381535981.1">
    <property type="nucleotide sequence ID" value="NZ_JBHUGI010000006.1"/>
</dbReference>
<dbReference type="InterPro" id="IPR029787">
    <property type="entry name" value="Nucleotide_cyclase"/>
</dbReference>
<keyword evidence="3 4" id="KW-0472">Membrane</keyword>
<evidence type="ECO:0000256" key="4">
    <source>
        <dbReference type="SAM" id="Phobius"/>
    </source>
</evidence>
<dbReference type="EMBL" id="JBHUGI010000006">
    <property type="protein sequence ID" value="MFD1927335.1"/>
    <property type="molecule type" value="Genomic_DNA"/>
</dbReference>
<dbReference type="SUPFAM" id="SSF103190">
    <property type="entry name" value="Sensory domain-like"/>
    <property type="match status" value="1"/>
</dbReference>
<evidence type="ECO:0000256" key="1">
    <source>
        <dbReference type="ARBA" id="ARBA00004236"/>
    </source>
</evidence>
<proteinExistence type="predicted"/>
<dbReference type="PROSITE" id="PS50887">
    <property type="entry name" value="GGDEF"/>
    <property type="match status" value="1"/>
</dbReference>
<dbReference type="SUPFAM" id="SSF158472">
    <property type="entry name" value="HAMP domain-like"/>
    <property type="match status" value="1"/>
</dbReference>
<feature type="transmembrane region" description="Helical" evidence="4">
    <location>
        <begin position="289"/>
        <end position="311"/>
    </location>
</feature>
<dbReference type="PANTHER" id="PTHR33121">
    <property type="entry name" value="CYCLIC DI-GMP PHOSPHODIESTERASE PDEF"/>
    <property type="match status" value="1"/>
</dbReference>
<keyword evidence="4" id="KW-1133">Transmembrane helix</keyword>
<dbReference type="Gene3D" id="3.30.70.270">
    <property type="match status" value="1"/>
</dbReference>
<dbReference type="NCBIfam" id="TIGR00254">
    <property type="entry name" value="GGDEF"/>
    <property type="match status" value="1"/>
</dbReference>
<dbReference type="Gene3D" id="3.30.450.20">
    <property type="entry name" value="PAS domain"/>
    <property type="match status" value="2"/>
</dbReference>
<dbReference type="SUPFAM" id="SSF141868">
    <property type="entry name" value="EAL domain-like"/>
    <property type="match status" value="1"/>
</dbReference>
<evidence type="ECO:0000259" key="6">
    <source>
        <dbReference type="PROSITE" id="PS50885"/>
    </source>
</evidence>
<evidence type="ECO:0000256" key="2">
    <source>
        <dbReference type="ARBA" id="ARBA00022475"/>
    </source>
</evidence>
<dbReference type="SMART" id="SM00267">
    <property type="entry name" value="GGDEF"/>
    <property type="match status" value="1"/>
</dbReference>
<dbReference type="PROSITE" id="PS50883">
    <property type="entry name" value="EAL"/>
    <property type="match status" value="1"/>
</dbReference>
<dbReference type="Gene3D" id="3.20.20.450">
    <property type="entry name" value="EAL domain"/>
    <property type="match status" value="1"/>
</dbReference>
<dbReference type="CDD" id="cd01949">
    <property type="entry name" value="GGDEF"/>
    <property type="match status" value="1"/>
</dbReference>
<comment type="caution">
    <text evidence="8">The sequence shown here is derived from an EMBL/GenBank/DDBJ whole genome shotgun (WGS) entry which is preliminary data.</text>
</comment>
<accession>A0ABW4SD97</accession>
<dbReference type="Pfam" id="PF00563">
    <property type="entry name" value="EAL"/>
    <property type="match status" value="1"/>
</dbReference>
<dbReference type="SUPFAM" id="SSF55073">
    <property type="entry name" value="Nucleotide cyclase"/>
    <property type="match status" value="1"/>
</dbReference>
<dbReference type="PANTHER" id="PTHR33121:SF19">
    <property type="entry name" value="CYCLIC DI-GMP PHOSPHODIESTERASE PA2567"/>
    <property type="match status" value="1"/>
</dbReference>
<comment type="subcellular location">
    <subcellularLocation>
        <location evidence="1">Cell membrane</location>
    </subcellularLocation>
</comment>
<dbReference type="CDD" id="cd06225">
    <property type="entry name" value="HAMP"/>
    <property type="match status" value="1"/>
</dbReference>
<evidence type="ECO:0000256" key="3">
    <source>
        <dbReference type="ARBA" id="ARBA00023136"/>
    </source>
</evidence>
<dbReference type="Pfam" id="PF00990">
    <property type="entry name" value="GGDEF"/>
    <property type="match status" value="1"/>
</dbReference>